<dbReference type="Gene3D" id="3.90.550.10">
    <property type="entry name" value="Spore Coat Polysaccharide Biosynthesis Protein SpsA, Chain A"/>
    <property type="match status" value="1"/>
</dbReference>
<dbReference type="PANTHER" id="PTHR13778:SF47">
    <property type="entry name" value="LIPOPOLYSACCHARIDE 1,3-GALACTOSYLTRANSFERASE"/>
    <property type="match status" value="1"/>
</dbReference>
<dbReference type="InterPro" id="IPR002495">
    <property type="entry name" value="Glyco_trans_8"/>
</dbReference>
<protein>
    <submittedName>
        <fullName evidence="4">Glycosyltransferase family 8 protein</fullName>
    </submittedName>
</protein>
<reference evidence="4 5" key="1">
    <citation type="submission" date="2023-01" db="EMBL/GenBank/DDBJ databases">
        <title>Genomes from the Australian National Cyanobacteria Reference Collection.</title>
        <authorList>
            <person name="Willis A."/>
            <person name="Lee E.M.F."/>
        </authorList>
    </citation>
    <scope>NUCLEOTIDE SEQUENCE [LARGE SCALE GENOMIC DNA]</scope>
    <source>
        <strain evidence="4 5">CS-537/01</strain>
    </source>
</reference>
<dbReference type="Pfam" id="PF01501">
    <property type="entry name" value="Glyco_transf_8"/>
    <property type="match status" value="1"/>
</dbReference>
<proteinExistence type="predicted"/>
<dbReference type="PANTHER" id="PTHR13778">
    <property type="entry name" value="GLYCOSYLTRANSFERASE 8 DOMAIN-CONTAINING PROTEIN"/>
    <property type="match status" value="1"/>
</dbReference>
<dbReference type="SUPFAM" id="SSF53448">
    <property type="entry name" value="Nucleotide-diphospho-sugar transferases"/>
    <property type="match status" value="1"/>
</dbReference>
<gene>
    <name evidence="4" type="ORF">PN492_14530</name>
</gene>
<name>A0ABT5A718_9CYAN</name>
<dbReference type="RefSeq" id="WP_271805816.1">
    <property type="nucleotide sequence ID" value="NZ_JAQMTU010000087.1"/>
</dbReference>
<evidence type="ECO:0000313" key="4">
    <source>
        <dbReference type="EMBL" id="MDB9487749.1"/>
    </source>
</evidence>
<dbReference type="InterPro" id="IPR029044">
    <property type="entry name" value="Nucleotide-diphossugar_trans"/>
</dbReference>
<dbReference type="Proteomes" id="UP001212123">
    <property type="component" value="Unassembled WGS sequence"/>
</dbReference>
<evidence type="ECO:0000256" key="2">
    <source>
        <dbReference type="ARBA" id="ARBA00022679"/>
    </source>
</evidence>
<accession>A0ABT5A718</accession>
<dbReference type="CDD" id="cd04194">
    <property type="entry name" value="GT8_A4GalT_like"/>
    <property type="match status" value="1"/>
</dbReference>
<dbReference type="InterPro" id="IPR050748">
    <property type="entry name" value="Glycosyltrans_8_dom-fam"/>
</dbReference>
<keyword evidence="5" id="KW-1185">Reference proteome</keyword>
<evidence type="ECO:0000313" key="5">
    <source>
        <dbReference type="Proteomes" id="UP001212123"/>
    </source>
</evidence>
<dbReference type="EMBL" id="JAQMTU010000087">
    <property type="protein sequence ID" value="MDB9487749.1"/>
    <property type="molecule type" value="Genomic_DNA"/>
</dbReference>
<sequence length="326" mass="37881">MKEPISIALSCDEKYAPYAAVVIKSIFGSAKRGEEYEFHILSTGLSEKVKSNFREIAEFHNSSLKIYQISPERLASFPEGVHTLNTYLRLFLPEILPEYDKIIYLDADVLVLDSLQEIWDYPLKNLLGVVPDAISYLRGSALDHFKDLRLPSTHIYFNAGLLLINLKLAREIGFLEQTICWVKTNSHLMRFSDQDALNAVFAGQVSYLHQRWNLQIPLINPVLFGWSFTEEQVDAVANPGIIHYTSNKPWHREYKLPYRKLYFLYLSQTPWDGSNLLPHYSFSKKIHRIWEEFNWLYKYSVSKIRQLLGRNPKPSKDFSLEVGKIS</sequence>
<evidence type="ECO:0000256" key="3">
    <source>
        <dbReference type="ARBA" id="ARBA00022723"/>
    </source>
</evidence>
<organism evidence="4 5">
    <name type="scientific">Dolichospermum circinale CS-537/01</name>
    <dbReference type="NCBI Taxonomy" id="3021739"/>
    <lineage>
        <taxon>Bacteria</taxon>
        <taxon>Bacillati</taxon>
        <taxon>Cyanobacteriota</taxon>
        <taxon>Cyanophyceae</taxon>
        <taxon>Nostocales</taxon>
        <taxon>Aphanizomenonaceae</taxon>
        <taxon>Dolichospermum</taxon>
        <taxon>Dolichospermum circinale</taxon>
    </lineage>
</organism>
<evidence type="ECO:0000256" key="1">
    <source>
        <dbReference type="ARBA" id="ARBA00022676"/>
    </source>
</evidence>
<keyword evidence="1" id="KW-0328">Glycosyltransferase</keyword>
<keyword evidence="2" id="KW-0808">Transferase</keyword>
<comment type="caution">
    <text evidence="4">The sequence shown here is derived from an EMBL/GenBank/DDBJ whole genome shotgun (WGS) entry which is preliminary data.</text>
</comment>
<keyword evidence="3" id="KW-0479">Metal-binding</keyword>